<keyword evidence="9" id="KW-0862">Zinc</keyword>
<dbReference type="PANTHER" id="PTHR45638:SF11">
    <property type="entry name" value="CYCLIC NUCLEOTIDE-GATED CATION CHANNEL SUBUNIT A"/>
    <property type="match status" value="1"/>
</dbReference>
<keyword evidence="2" id="KW-0813">Transport</keyword>
<keyword evidence="4 11" id="KW-1133">Transmembrane helix</keyword>
<sequence>MNIEVTSSRSMRISRPASSSRRLGTFQRSQSMSRITDLRRGKLAWEIMHSDTTAYDPESFKLQLWDMTLCAFVLYDVWAVSVLICINMLNPGTCDQKWVATTAMAFEVFFLADIYVQMHTGYYLLGNLVRHAASARRHYLLSWHFLLDMVALVPLSFMPSVASSTASCGLLLVNKLLRTRRIAGYALVFDKVFAQYFKCCKVVKVVVVTCLFCHVMGCVYAAFGKASNDVSNEGGVWRIHVTASPGRDQLLTEYLAALFWALGMISKCLEGEIPRTLWQTVFTLVVMLGGFLLFVYICGTLFMVSKCNANSVERFTAKVNQLRHVLSYHHVPKSIQDRAVEFLENGFKSGEANDLSTMKLFCPSISKDMKYTFLKDTVANVPFFKCCSAAFVRALIDLMETQSLPTNYIVCDADEQYEDMYFVQSGLLVVLRDDFKVQNLRRGDFFGELSLFSKQMRSTSVVTVTFCMLYKLSRANVSDVLREYPQFESQILSCVKLLVDAHVREKSTCSGRFSSHKSTTVTSESSYKRRMAKRFVEIFPVAHGGKVAPEPEGMQVRPIDTLEKYSLRGQRNRMLLSFAINRKSRWRLTWLLSIMATSLYNIYTVPLLNAFQLIGYPFSVEIVNMFADAILWLDIYGNFNLSFMFEGEQVFDTQKCASHYLHSSFAFDVVCAFPWWIFFPLSWHLKVRFVRLFRLYCLNAELEEVALFVRINSRCRIVILGIGLVLCYHIAGCMAQAWAVFIGYGDNEHGWLPPKTLQLVEVYSNTTGNLIGYNWMEGTRFVPVGDPFVRDVIVNQYTRAVQYGAVCLTNLGLTHQPNSLGEYVLAFLLMLCGMLLISTIIDEVQKRVTASAIEQMEFLSTRSRILHFLHKQKVPQDIHKRVDVFLEFWWSVHRGANINALLGELPMSIRREIFMHMCAPTFNIVKQMKDVGEHYGRVSSLLVDNLVVHLHGQGEFIYQNGDYAGALYFLLAGEARLSANFQSPGDMPLRFVKPGEQFGSSSLQLGKTCIAHSENAVAHSACVVASVGRAALVELNKAFPSFCSNLAKEEKRMLTLHRFTVKLIGKKGHDVIKHENTAGTIDPDSTLSVLWETFLFFGMVIQTASVPLFMSFGFFWSGLGIYDILSIVLEICFVINIVLKARTGYYAFGNKVRDLVKIRKRYFLSHRFLVDILAVLPFNLVNVFVANRSEAWNFNKMLRLFTLSSQIEHLERHYFKIKIQIRLLKLVFYVLFLAHYVGCTWYNFANQASTIFGYIHQTKFGHDSWLPGEEMDLSNHHTTTAFKYTQVFYWGLGLLLGFYPGAYPETPLERVFTVVIQTTGVFLLAYVIGNLLDIVEVTEGNNRILSSNLNFVRKLTKYFRFSNDTKSNIQHFYFYSHFHSIHEEHVLTKCLPSTLVADIRLFLLTPMLKKVPFFLDENATPTVTRSLVRHLSQVLVTRHEVVCRQDEIGAEMFFVFIGCLGIYITLGSKFDVGVHDMEMRHKGIKVNELHAGMYFGERSLFSDKPRNATIVAKTFCTLYRLSRTHLQTVFVHHPGWKERVMDIVDVIYPKQEIDHAKTKQVHLQTLVQSSVGKRTVEATAKTRANAPAGLFALLTSRRLSFFTLRTFVLYLVRSVKASIFGDVQVHSTFYCVHMISLCVALLYVAIGEPYCLVFVQSTKSAWLIVLSIATDIVFAYDIWFKLHLRETDASREFYDVAPRVETTEIVVDIIAILPFDYFFSMYLSNVTVLRLNRLLKLRQLMHTIHEIQRFSLSYEVNRLKLLALYYFIICHWTACAYFGLTFVDGFSTQWNSSLPVTSFNSSSHSGDFAFAVFQYLRCLYFALSVYTGSGIVYEPTTTLQFAFIALTAVFGVFVMAYVIGEGSTFSIFLIQHEVDFKINQMHVMEFLARKHVDATLRSRVFNFLASWWAVQDGVTYQSTFHQLPPHIRAQAFVDIARKSVLQFAWQYLRPLVHNTSTSVDVVVLSIARRLVYNGYPAGESVIVQGNIGRSMYFVSRGTLVSASTTPKFVSSQFEDGQYFGDQGFLAGTFYRYSVVTLRACDLLALSGSDFLAALGEHRRTTECCLVAKHMVARPRTGARHDSNVGSLVRQIIQSNQLELPLLQSLSVEAAEVTFLAFLRLFTSPGIETTISIGASDVCQHCDDTDAVLYCSLCVQALCEACCRHIHESSPHFAFHRTSITRLKDVPLSNTCPATSGATPPAAAPPRPLHRNGMCRSLGADSILDDDRQKRRKPNEDRGVRSYSQRRLSSSPAGLMAIQMPPRTGTATKLL</sequence>
<accession>A0A485L1C0</accession>
<dbReference type="Gene3D" id="2.60.120.10">
    <property type="entry name" value="Jelly Rolls"/>
    <property type="match status" value="4"/>
</dbReference>
<evidence type="ECO:0000313" key="15">
    <source>
        <dbReference type="EMBL" id="VFT90874.1"/>
    </source>
</evidence>
<dbReference type="InterPro" id="IPR050866">
    <property type="entry name" value="CNG_cation_channel"/>
</dbReference>
<comment type="subcellular location">
    <subcellularLocation>
        <location evidence="1">Membrane</location>
        <topology evidence="1">Multi-pass membrane protein</topology>
    </subcellularLocation>
</comment>
<feature type="transmembrane region" description="Helical" evidence="11">
    <location>
        <begin position="1311"/>
        <end position="1332"/>
    </location>
</feature>
<dbReference type="EMBL" id="CAADRA010005524">
    <property type="protein sequence ID" value="VFT90874.1"/>
    <property type="molecule type" value="Genomic_DNA"/>
</dbReference>
<dbReference type="SMART" id="SM00100">
    <property type="entry name" value="cNMP"/>
    <property type="match status" value="4"/>
</dbReference>
<dbReference type="GO" id="GO:0008270">
    <property type="term" value="F:zinc ion binding"/>
    <property type="evidence" value="ECO:0007669"/>
    <property type="project" value="UniProtKB-KW"/>
</dbReference>
<feature type="domain" description="Cyclic nucleotide-binding" evidence="12">
    <location>
        <begin position="383"/>
        <end position="481"/>
    </location>
</feature>
<dbReference type="InterPro" id="IPR014710">
    <property type="entry name" value="RmlC-like_jellyroll"/>
</dbReference>
<keyword evidence="16" id="KW-1185">Reference proteome</keyword>
<evidence type="ECO:0000259" key="12">
    <source>
        <dbReference type="PROSITE" id="PS50042"/>
    </source>
</evidence>
<protein>
    <submittedName>
        <fullName evidence="15">Aste57867_14044 protein</fullName>
    </submittedName>
</protein>
<evidence type="ECO:0000256" key="10">
    <source>
        <dbReference type="SAM" id="MobiDB-lite"/>
    </source>
</evidence>
<feature type="transmembrane region" description="Helical" evidence="11">
    <location>
        <begin position="823"/>
        <end position="841"/>
    </location>
</feature>
<dbReference type="InterPro" id="IPR018490">
    <property type="entry name" value="cNMP-bd_dom_sf"/>
</dbReference>
<feature type="domain" description="B box-type" evidence="13">
    <location>
        <begin position="2133"/>
        <end position="2182"/>
    </location>
</feature>
<dbReference type="Gene3D" id="1.10.287.630">
    <property type="entry name" value="Helix hairpin bin"/>
    <property type="match status" value="2"/>
</dbReference>
<dbReference type="InterPro" id="IPR000595">
    <property type="entry name" value="cNMP-bd_dom"/>
</dbReference>
<dbReference type="GO" id="GO:0005221">
    <property type="term" value="F:intracellularly cyclic nucleotide-activated monoatomic cation channel activity"/>
    <property type="evidence" value="ECO:0007669"/>
    <property type="project" value="InterPro"/>
</dbReference>
<keyword evidence="9" id="KW-0479">Metal-binding</keyword>
<dbReference type="CDD" id="cd19757">
    <property type="entry name" value="Bbox1"/>
    <property type="match status" value="1"/>
</dbReference>
<dbReference type="PANTHER" id="PTHR45638">
    <property type="entry name" value="CYCLIC NUCLEOTIDE-GATED CATION CHANNEL SUBUNIT A"/>
    <property type="match status" value="1"/>
</dbReference>
<feature type="transmembrane region" description="Helical" evidence="11">
    <location>
        <begin position="1226"/>
        <end position="1244"/>
    </location>
</feature>
<evidence type="ECO:0000256" key="5">
    <source>
        <dbReference type="ARBA" id="ARBA00023065"/>
    </source>
</evidence>
<dbReference type="InterPro" id="IPR005821">
    <property type="entry name" value="Ion_trans_dom"/>
</dbReference>
<feature type="domain" description="Cyclic nucleotide-binding" evidence="12">
    <location>
        <begin position="1951"/>
        <end position="2055"/>
    </location>
</feature>
<dbReference type="Pfam" id="PF00520">
    <property type="entry name" value="Ion_trans"/>
    <property type="match status" value="3"/>
</dbReference>
<feature type="transmembrane region" description="Helical" evidence="11">
    <location>
        <begin position="98"/>
        <end position="118"/>
    </location>
</feature>
<dbReference type="PROSITE" id="PS50119">
    <property type="entry name" value="ZF_BBOX"/>
    <property type="match status" value="1"/>
</dbReference>
<dbReference type="SUPFAM" id="SSF51206">
    <property type="entry name" value="cAMP-binding domain-like"/>
    <property type="match status" value="4"/>
</dbReference>
<gene>
    <name evidence="15" type="primary">Aste57867_14044</name>
    <name evidence="14" type="ORF">As57867_013993</name>
    <name evidence="15" type="ORF">ASTE57867_14044</name>
</gene>
<feature type="transmembrane region" description="Helical" evidence="11">
    <location>
        <begin position="1281"/>
        <end position="1299"/>
    </location>
</feature>
<feature type="transmembrane region" description="Helical" evidence="11">
    <location>
        <begin position="281"/>
        <end position="304"/>
    </location>
</feature>
<evidence type="ECO:0000256" key="1">
    <source>
        <dbReference type="ARBA" id="ARBA00004141"/>
    </source>
</evidence>
<feature type="transmembrane region" description="Helical" evidence="11">
    <location>
        <begin position="202"/>
        <end position="223"/>
    </location>
</feature>
<feature type="transmembrane region" description="Helical" evidence="11">
    <location>
        <begin position="1452"/>
        <end position="1472"/>
    </location>
</feature>
<feature type="domain" description="Cyclic nucleotide-binding" evidence="12">
    <location>
        <begin position="942"/>
        <end position="1035"/>
    </location>
</feature>
<dbReference type="InterPro" id="IPR018488">
    <property type="entry name" value="cNMP-bd_CS"/>
</dbReference>
<evidence type="ECO:0000256" key="8">
    <source>
        <dbReference type="ARBA" id="ARBA00023303"/>
    </source>
</evidence>
<feature type="transmembrane region" description="Helical" evidence="11">
    <location>
        <begin position="1094"/>
        <end position="1115"/>
    </location>
</feature>
<feature type="transmembrane region" description="Helical" evidence="11">
    <location>
        <begin position="149"/>
        <end position="173"/>
    </location>
</feature>
<feature type="compositionally biased region" description="Polar residues" evidence="10">
    <location>
        <begin position="2241"/>
        <end position="2251"/>
    </location>
</feature>
<evidence type="ECO:0000256" key="11">
    <source>
        <dbReference type="SAM" id="Phobius"/>
    </source>
</evidence>
<dbReference type="EMBL" id="VJMH01005503">
    <property type="protein sequence ID" value="KAF0695147.1"/>
    <property type="molecule type" value="Genomic_DNA"/>
</dbReference>
<evidence type="ECO:0000259" key="13">
    <source>
        <dbReference type="PROSITE" id="PS50119"/>
    </source>
</evidence>
<dbReference type="PROSITE" id="PS00888">
    <property type="entry name" value="CNMP_BINDING_1"/>
    <property type="match status" value="1"/>
</dbReference>
<evidence type="ECO:0000256" key="9">
    <source>
        <dbReference type="PROSITE-ProRule" id="PRU00024"/>
    </source>
</evidence>
<evidence type="ECO:0000256" key="4">
    <source>
        <dbReference type="ARBA" id="ARBA00022989"/>
    </source>
</evidence>
<dbReference type="CDD" id="cd00038">
    <property type="entry name" value="CAP_ED"/>
    <property type="match status" value="4"/>
</dbReference>
<evidence type="ECO:0000256" key="2">
    <source>
        <dbReference type="ARBA" id="ARBA00022448"/>
    </source>
</evidence>
<organism evidence="15 16">
    <name type="scientific">Aphanomyces stellatus</name>
    <dbReference type="NCBI Taxonomy" id="120398"/>
    <lineage>
        <taxon>Eukaryota</taxon>
        <taxon>Sar</taxon>
        <taxon>Stramenopiles</taxon>
        <taxon>Oomycota</taxon>
        <taxon>Saprolegniomycetes</taxon>
        <taxon>Saprolegniales</taxon>
        <taxon>Verrucalvaceae</taxon>
        <taxon>Aphanomyces</taxon>
    </lineage>
</organism>
<feature type="transmembrane region" description="Helical" evidence="11">
    <location>
        <begin position="1662"/>
        <end position="1680"/>
    </location>
</feature>
<feature type="transmembrane region" description="Helical" evidence="11">
    <location>
        <begin position="1839"/>
        <end position="1859"/>
    </location>
</feature>
<evidence type="ECO:0000313" key="14">
    <source>
        <dbReference type="EMBL" id="KAF0695147.1"/>
    </source>
</evidence>
<dbReference type="Proteomes" id="UP000332933">
    <property type="component" value="Unassembled WGS sequence"/>
</dbReference>
<dbReference type="SUPFAM" id="SSF81324">
    <property type="entry name" value="Voltage-gated potassium channels"/>
    <property type="match status" value="4"/>
</dbReference>
<reference evidence="14" key="2">
    <citation type="submission" date="2019-06" db="EMBL/GenBank/DDBJ databases">
        <title>Genomics analysis of Aphanomyces spp. identifies a new class of oomycete effector associated with host adaptation.</title>
        <authorList>
            <person name="Gaulin E."/>
        </authorList>
    </citation>
    <scope>NUCLEOTIDE SEQUENCE</scope>
    <source>
        <strain evidence="14">CBS 578.67</strain>
    </source>
</reference>
<feature type="transmembrane region" description="Helical" evidence="11">
    <location>
        <begin position="1632"/>
        <end position="1655"/>
    </location>
</feature>
<feature type="domain" description="Cyclic nucleotide-binding" evidence="12">
    <location>
        <begin position="1415"/>
        <end position="1530"/>
    </location>
</feature>
<keyword evidence="5" id="KW-0406">Ion transport</keyword>
<dbReference type="GO" id="GO:0044877">
    <property type="term" value="F:protein-containing complex binding"/>
    <property type="evidence" value="ECO:0007669"/>
    <property type="project" value="TreeGrafter"/>
</dbReference>
<keyword evidence="7" id="KW-1071">Ligand-gated ion channel</keyword>
<feature type="transmembrane region" description="Helical" evidence="11">
    <location>
        <begin position="1709"/>
        <end position="1731"/>
    </location>
</feature>
<feature type="transmembrane region" description="Helical" evidence="11">
    <location>
        <begin position="665"/>
        <end position="685"/>
    </location>
</feature>
<feature type="compositionally biased region" description="Low complexity" evidence="10">
    <location>
        <begin position="2190"/>
        <end position="2200"/>
    </location>
</feature>
<keyword evidence="6 11" id="KW-0472">Membrane</keyword>
<evidence type="ECO:0000313" key="16">
    <source>
        <dbReference type="Proteomes" id="UP000332933"/>
    </source>
</evidence>
<dbReference type="GO" id="GO:0016020">
    <property type="term" value="C:membrane"/>
    <property type="evidence" value="ECO:0007669"/>
    <property type="project" value="UniProtKB-SubCell"/>
</dbReference>
<feature type="transmembrane region" description="Helical" evidence="11">
    <location>
        <begin position="64"/>
        <end position="86"/>
    </location>
</feature>
<evidence type="ECO:0000256" key="7">
    <source>
        <dbReference type="ARBA" id="ARBA00023286"/>
    </source>
</evidence>
<reference evidence="15 16" key="1">
    <citation type="submission" date="2019-03" db="EMBL/GenBank/DDBJ databases">
        <authorList>
            <person name="Gaulin E."/>
            <person name="Dumas B."/>
        </authorList>
    </citation>
    <scope>NUCLEOTIDE SEQUENCE [LARGE SCALE GENOMIC DNA]</scope>
    <source>
        <strain evidence="15">CBS 568.67</strain>
    </source>
</reference>
<feature type="region of interest" description="Disordered" evidence="10">
    <location>
        <begin position="1"/>
        <end position="21"/>
    </location>
</feature>
<dbReference type="Pfam" id="PF00027">
    <property type="entry name" value="cNMP_binding"/>
    <property type="match status" value="4"/>
</dbReference>
<feature type="transmembrane region" description="Helical" evidence="11">
    <location>
        <begin position="1808"/>
        <end position="1827"/>
    </location>
</feature>
<dbReference type="PROSITE" id="PS50042">
    <property type="entry name" value="CNMP_BINDING_3"/>
    <property type="match status" value="4"/>
</dbReference>
<name>A0A485L1C0_9STRA</name>
<dbReference type="Gene3D" id="1.10.287.70">
    <property type="match status" value="4"/>
</dbReference>
<keyword evidence="3 11" id="KW-0812">Transmembrane</keyword>
<feature type="transmembrane region" description="Helical" evidence="11">
    <location>
        <begin position="1763"/>
        <end position="1783"/>
    </location>
</feature>
<evidence type="ECO:0000256" key="6">
    <source>
        <dbReference type="ARBA" id="ARBA00023136"/>
    </source>
</evidence>
<evidence type="ECO:0000256" key="3">
    <source>
        <dbReference type="ARBA" id="ARBA00022692"/>
    </source>
</evidence>
<feature type="transmembrane region" description="Helical" evidence="11">
    <location>
        <begin position="590"/>
        <end position="611"/>
    </location>
</feature>
<keyword evidence="8" id="KW-0407">Ion channel</keyword>
<proteinExistence type="predicted"/>
<feature type="transmembrane region" description="Helical" evidence="11">
    <location>
        <begin position="717"/>
        <end position="744"/>
    </location>
</feature>
<dbReference type="InterPro" id="IPR000315">
    <property type="entry name" value="Znf_B-box"/>
</dbReference>
<feature type="compositionally biased region" description="Basic and acidic residues" evidence="10">
    <location>
        <begin position="2224"/>
        <end position="2239"/>
    </location>
</feature>
<feature type="region of interest" description="Disordered" evidence="10">
    <location>
        <begin position="2190"/>
        <end position="2270"/>
    </location>
</feature>
<dbReference type="OrthoDB" id="421226at2759"/>
<keyword evidence="9" id="KW-0863">Zinc-finger</keyword>
<feature type="transmembrane region" description="Helical" evidence="11">
    <location>
        <begin position="1121"/>
        <end position="1139"/>
    </location>
</feature>